<evidence type="ECO:0000256" key="1">
    <source>
        <dbReference type="SAM" id="MobiDB-lite"/>
    </source>
</evidence>
<reference evidence="2" key="2">
    <citation type="journal article" name="Front. Microbiol.">
        <title>Degradative Capacity of Two Strains of Rhodonia placenta: From Phenotype to Genotype.</title>
        <authorList>
            <person name="Kolle M."/>
            <person name="Horta M.A.C."/>
            <person name="Nowrousian M."/>
            <person name="Ohm R.A."/>
            <person name="Benz J.P."/>
            <person name="Pilgard A."/>
        </authorList>
    </citation>
    <scope>NUCLEOTIDE SEQUENCE</scope>
    <source>
        <strain evidence="2">FPRL280</strain>
    </source>
</reference>
<dbReference type="AlphaFoldDB" id="A0A8H7NTY5"/>
<evidence type="ECO:0000313" key="3">
    <source>
        <dbReference type="Proteomes" id="UP000639403"/>
    </source>
</evidence>
<feature type="region of interest" description="Disordered" evidence="1">
    <location>
        <begin position="184"/>
        <end position="217"/>
    </location>
</feature>
<proteinExistence type="predicted"/>
<sequence length="389" mass="42096">MHPPAPCTSRPFLRACFLPVPRPISSSLSALLTAFDAPAPPCTSRIHYSRLPLPVHASTSVAFARMLPTCGSESLSRARVSRVSLATQHQIRGARYAVGEWPRVTLPLTPGRVQETRRAARPTSVRQTARAHRHMGVAALPAPRARPAPSLVANARGTRRKTRRGIRRIAGLHAACCLPSAVSRQPPANAVDRAEGPPVRRPAERGHTQSREGPQRTLVERARFTHHARGGLLSLGSATRARPLPYACAICAHARYCPLVDGRAHALPARGARRRPLSLGVLIRVRACAVSRERRAAGRPACACGKRGEVMRQGIELRTWARRAETRRARGKMRDRTTRAASGNGVRDGRLSANAARAGAERVVAHARTRSGIRRTDATGITQTVRGPG</sequence>
<organism evidence="2 3">
    <name type="scientific">Rhodonia placenta</name>
    <dbReference type="NCBI Taxonomy" id="104341"/>
    <lineage>
        <taxon>Eukaryota</taxon>
        <taxon>Fungi</taxon>
        <taxon>Dikarya</taxon>
        <taxon>Basidiomycota</taxon>
        <taxon>Agaricomycotina</taxon>
        <taxon>Agaricomycetes</taxon>
        <taxon>Polyporales</taxon>
        <taxon>Adustoporiaceae</taxon>
        <taxon>Rhodonia</taxon>
    </lineage>
</organism>
<name>A0A8H7NTY5_9APHY</name>
<comment type="caution">
    <text evidence="2">The sequence shown here is derived from an EMBL/GenBank/DDBJ whole genome shotgun (WGS) entry which is preliminary data.</text>
</comment>
<feature type="compositionally biased region" description="Basic and acidic residues" evidence="1">
    <location>
        <begin position="201"/>
        <end position="217"/>
    </location>
</feature>
<accession>A0A8H7NTY5</accession>
<evidence type="ECO:0000313" key="2">
    <source>
        <dbReference type="EMBL" id="KAF9803421.1"/>
    </source>
</evidence>
<feature type="compositionally biased region" description="Basic and acidic residues" evidence="1">
    <location>
        <begin position="326"/>
        <end position="338"/>
    </location>
</feature>
<dbReference type="EMBL" id="JADOXO010000514">
    <property type="protein sequence ID" value="KAF9803421.1"/>
    <property type="molecule type" value="Genomic_DNA"/>
</dbReference>
<feature type="region of interest" description="Disordered" evidence="1">
    <location>
        <begin position="326"/>
        <end position="348"/>
    </location>
</feature>
<reference evidence="2" key="1">
    <citation type="submission" date="2020-11" db="EMBL/GenBank/DDBJ databases">
        <authorList>
            <person name="Koelle M."/>
            <person name="Horta M.A.C."/>
            <person name="Nowrousian M."/>
            <person name="Ohm R.A."/>
            <person name="Benz P."/>
            <person name="Pilgard A."/>
        </authorList>
    </citation>
    <scope>NUCLEOTIDE SEQUENCE</scope>
    <source>
        <strain evidence="2">FPRL280</strain>
    </source>
</reference>
<protein>
    <submittedName>
        <fullName evidence="2">Uncharacterized protein</fullName>
    </submittedName>
</protein>
<dbReference type="Proteomes" id="UP000639403">
    <property type="component" value="Unassembled WGS sequence"/>
</dbReference>
<gene>
    <name evidence="2" type="ORF">IEO21_09700</name>
</gene>